<sequence length="639" mass="70962">MDYAYRIFNQVQHPNSFLWNSMIRGYAQSQAPEDALSIFKQMLQRGFAADNYTYPVLIKACCHLRSVETGRTLHGQISKSGFNPNMIVMSGLVNLYASCGRIELAREVFEEMPERDVVSWTTMIFGYVQSACYEEAFLLFDQMKMEAVEPNKVTLLSLLSACAQLQDLEKGRWLHSYIVENKMESVLPVCNALINMYAKCGSLSSAIQVFKKTPAKNTISWNALIGGLCQSGLAKEALVFFWQMVHSGVVPSEITFVSALSACARVGDLVQGRVLHTSITELQIKPDIFVRNALINMYMKCGDPDAALTIFRQTVDKDVFSWTAMITGYIQSNQLKEAFALFQEMQLSGIKANEVTLVSLLSACSQMGGLDQGTSIHAYIEENNVKQDVCLGNALVDMYAKCGSIEMALSVFHSMPVKDTFSWNAIIGGLAANGNGRMAIDLFTQMERLGSNIKPDHVTLTAVLCACTHSGLVQEGYKYFNSMSSVYSVTPRIEHYGCMVDLLGKAGLVEEASKFIDEMPIEPNLVIWGSLLSACRVQHKVDLGEKIAGKILEMDPKEEGAHVLISNIYAESGRWNDVRRVRSKMGERGIDKFPGHSSIEVNGVVHEFFVRDTSHQSNEDIGSVLDSLSLQLKDWCLEV</sequence>
<feature type="repeat" description="PPR" evidence="2">
    <location>
        <begin position="15"/>
        <end position="49"/>
    </location>
</feature>
<feature type="repeat" description="PPR" evidence="2">
    <location>
        <begin position="85"/>
        <end position="115"/>
    </location>
</feature>
<evidence type="ECO:0000313" key="3">
    <source>
        <dbReference type="EMBL" id="KAG9459408.1"/>
    </source>
</evidence>
<dbReference type="Pfam" id="PF01535">
    <property type="entry name" value="PPR"/>
    <property type="match status" value="4"/>
</dbReference>
<keyword evidence="1" id="KW-0677">Repeat</keyword>
<feature type="repeat" description="PPR" evidence="2">
    <location>
        <begin position="318"/>
        <end position="352"/>
    </location>
</feature>
<name>A0AAV7FHK7_ARIFI</name>
<feature type="repeat" description="PPR" evidence="2">
    <location>
        <begin position="419"/>
        <end position="453"/>
    </location>
</feature>
<dbReference type="FunFam" id="1.25.40.10:FF:000184">
    <property type="entry name" value="Pentatricopeptide repeat-containing protein, chloroplastic"/>
    <property type="match status" value="1"/>
</dbReference>
<evidence type="ECO:0000256" key="2">
    <source>
        <dbReference type="PROSITE-ProRule" id="PRU00708"/>
    </source>
</evidence>
<dbReference type="InterPro" id="IPR011990">
    <property type="entry name" value="TPR-like_helical_dom_sf"/>
</dbReference>
<dbReference type="PANTHER" id="PTHR47928:SF175">
    <property type="entry name" value="OS08G0500600 PROTEIN"/>
    <property type="match status" value="1"/>
</dbReference>
<keyword evidence="4" id="KW-1185">Reference proteome</keyword>
<dbReference type="EMBL" id="JAINDJ010000002">
    <property type="protein sequence ID" value="KAG9459408.1"/>
    <property type="molecule type" value="Genomic_DNA"/>
</dbReference>
<dbReference type="AlphaFoldDB" id="A0AAV7FHK7"/>
<dbReference type="InterPro" id="IPR002885">
    <property type="entry name" value="PPR_rpt"/>
</dbReference>
<dbReference type="Pfam" id="PF20431">
    <property type="entry name" value="E_motif"/>
    <property type="match status" value="1"/>
</dbReference>
<gene>
    <name evidence="3" type="ORF">H6P81_003916</name>
</gene>
<dbReference type="FunFam" id="1.25.40.10:FF:000344">
    <property type="entry name" value="Pentatricopeptide repeat-containing protein"/>
    <property type="match status" value="1"/>
</dbReference>
<comment type="caution">
    <text evidence="3">The sequence shown here is derived from an EMBL/GenBank/DDBJ whole genome shotgun (WGS) entry which is preliminary data.</text>
</comment>
<reference evidence="3 4" key="1">
    <citation type="submission" date="2021-07" db="EMBL/GenBank/DDBJ databases">
        <title>The Aristolochia fimbriata genome: insights into angiosperm evolution, floral development and chemical biosynthesis.</title>
        <authorList>
            <person name="Jiao Y."/>
        </authorList>
    </citation>
    <scope>NUCLEOTIDE SEQUENCE [LARGE SCALE GENOMIC DNA]</scope>
    <source>
        <strain evidence="3">IBCAS-2021</strain>
        <tissue evidence="3">Leaf</tissue>
    </source>
</reference>
<dbReference type="SUPFAM" id="SSF48452">
    <property type="entry name" value="TPR-like"/>
    <property type="match status" value="1"/>
</dbReference>
<accession>A0AAV7FHK7</accession>
<proteinExistence type="predicted"/>
<dbReference type="FunFam" id="1.25.40.10:FF:000031">
    <property type="entry name" value="Pentatricopeptide repeat-containing protein mitochondrial"/>
    <property type="match status" value="1"/>
</dbReference>
<dbReference type="InterPro" id="IPR046848">
    <property type="entry name" value="E_motif"/>
</dbReference>
<dbReference type="Gene3D" id="1.25.40.10">
    <property type="entry name" value="Tetratricopeptide repeat domain"/>
    <property type="match status" value="4"/>
</dbReference>
<dbReference type="PANTHER" id="PTHR47928">
    <property type="entry name" value="REPEAT-CONTAINING PROTEIN, PUTATIVE-RELATED"/>
    <property type="match status" value="1"/>
</dbReference>
<organism evidence="3 4">
    <name type="scientific">Aristolochia fimbriata</name>
    <name type="common">White veined hardy Dutchman's pipe vine</name>
    <dbReference type="NCBI Taxonomy" id="158543"/>
    <lineage>
        <taxon>Eukaryota</taxon>
        <taxon>Viridiplantae</taxon>
        <taxon>Streptophyta</taxon>
        <taxon>Embryophyta</taxon>
        <taxon>Tracheophyta</taxon>
        <taxon>Spermatophyta</taxon>
        <taxon>Magnoliopsida</taxon>
        <taxon>Magnoliidae</taxon>
        <taxon>Piperales</taxon>
        <taxon>Aristolochiaceae</taxon>
        <taxon>Aristolochia</taxon>
    </lineage>
</organism>
<feature type="repeat" description="PPR" evidence="2">
    <location>
        <begin position="217"/>
        <end position="251"/>
    </location>
</feature>
<evidence type="ECO:0000256" key="1">
    <source>
        <dbReference type="ARBA" id="ARBA00022737"/>
    </source>
</evidence>
<dbReference type="Proteomes" id="UP000825729">
    <property type="component" value="Unassembled WGS sequence"/>
</dbReference>
<feature type="repeat" description="PPR" evidence="2">
    <location>
        <begin position="50"/>
        <end position="84"/>
    </location>
</feature>
<dbReference type="FunFam" id="1.25.40.10:FF:000436">
    <property type="entry name" value="Pentatricopeptide repeat-containing protein At5g39350 family"/>
    <property type="match status" value="1"/>
</dbReference>
<feature type="repeat" description="PPR" evidence="2">
    <location>
        <begin position="116"/>
        <end position="150"/>
    </location>
</feature>
<dbReference type="PROSITE" id="PS51375">
    <property type="entry name" value="PPR"/>
    <property type="match status" value="7"/>
</dbReference>
<protein>
    <submittedName>
        <fullName evidence="3">Uncharacterized protein</fullName>
    </submittedName>
</protein>
<evidence type="ECO:0000313" key="4">
    <source>
        <dbReference type="Proteomes" id="UP000825729"/>
    </source>
</evidence>
<dbReference type="Pfam" id="PF13041">
    <property type="entry name" value="PPR_2"/>
    <property type="match status" value="5"/>
</dbReference>
<dbReference type="NCBIfam" id="TIGR00756">
    <property type="entry name" value="PPR"/>
    <property type="match status" value="7"/>
</dbReference>
<dbReference type="InterPro" id="IPR050421">
    <property type="entry name" value="PPR"/>
</dbReference>